<accession>A0AAV9PH60</accession>
<dbReference type="GO" id="GO:0070545">
    <property type="term" value="C:PeBoW complex"/>
    <property type="evidence" value="ECO:0007669"/>
    <property type="project" value="TreeGrafter"/>
</dbReference>
<dbReference type="GO" id="GO:0030687">
    <property type="term" value="C:preribosome, large subunit precursor"/>
    <property type="evidence" value="ECO:0007669"/>
    <property type="project" value="UniProtKB-UniRule"/>
</dbReference>
<comment type="subunit">
    <text evidence="1">Component of the NOP7 complex, composed of ERB1, NOP7 and YTM1. Within the NOP7 complex ERB1 appears to interact directly with NOP7 and YTM1. The NOP7 complex also associates with the 66S pre-ribosome.</text>
</comment>
<sequence length="689" mass="77494">MGREKKRGTSGATKNYLTRSQAVRKLQISLADFRRLCIFKGIYPREPRSKKRVSKSSTPSTTFYYAKDIQYLLHEPLLNKFRDQKALAKKISKALGRNEVSDASRLERNLKPRMRLDHIIKERYPTFVDALRDLDDALSMLFLFANLPSTAEVPANIIAKCQRLTLEFEHYLIRTHSLRKSFLSIKGIYYQATIQGQDILWLVPYRFVQRTGADVDYRIMATFVEFYTTLLGFVNFRLYTSIGLVYPPTFDLKSEEQGAELGAFQLEAQNGEEQQPADNEVDAETNEKAQAEADRLLSLPAEPQRDEEEQAEADVEDIEANQASALDQFASIDEKADTLLQPSATADSATAGKLFETFTVFLSRETPRHSLEFILKAFGCKRVGWDSSLGEPGAYCAEDDKRITHQIVDRPDLPLPSPPLTDGETDMDVDEVDGVVTKRANERVPGRIYVQPQWVWDSINAGQLQRPDLYAPGATLPPHLSPWVKPKKGDYDPTLSLAAQETAAEAEMEDEEDIVDEGSGGEEVEGVRGDGEAREMEEELDKEEDGGMDVNLAGSEDESEGEVEVSGGADADEDDEWGGISGDEAEDVGDSAARQAQAELEAEALGKAPVQAGTTEKEKRKREREVAQAKRAREEREQQEQVERQKMMMPRRKRKVYEKMVYSNARKDEEAEKLRAKRRKIERGGAAKS</sequence>
<dbReference type="InterPro" id="IPR010613">
    <property type="entry name" value="PES"/>
</dbReference>
<dbReference type="GO" id="GO:0000463">
    <property type="term" value="P:maturation of LSU-rRNA from tricistronic rRNA transcript (SSU-rRNA, 5.8S rRNA, LSU-rRNA)"/>
    <property type="evidence" value="ECO:0007669"/>
    <property type="project" value="UniProtKB-UniRule"/>
</dbReference>
<feature type="compositionally biased region" description="Acidic residues" evidence="2">
    <location>
        <begin position="570"/>
        <end position="589"/>
    </location>
</feature>
<feature type="compositionally biased region" description="Basic and acidic residues" evidence="2">
    <location>
        <begin position="525"/>
        <end position="534"/>
    </location>
</feature>
<dbReference type="GO" id="GO:0043021">
    <property type="term" value="F:ribonucleoprotein complex binding"/>
    <property type="evidence" value="ECO:0007669"/>
    <property type="project" value="UniProtKB-UniRule"/>
</dbReference>
<dbReference type="GO" id="GO:0000466">
    <property type="term" value="P:maturation of 5.8S rRNA from tricistronic rRNA transcript (SSU-rRNA, 5.8S rRNA, LSU-rRNA)"/>
    <property type="evidence" value="ECO:0007669"/>
    <property type="project" value="UniProtKB-UniRule"/>
</dbReference>
<dbReference type="GO" id="GO:0003723">
    <property type="term" value="F:RNA binding"/>
    <property type="evidence" value="ECO:0007669"/>
    <property type="project" value="TreeGrafter"/>
</dbReference>
<feature type="compositionally biased region" description="Basic and acidic residues" evidence="2">
    <location>
        <begin position="615"/>
        <end position="646"/>
    </location>
</feature>
<organism evidence="3 4">
    <name type="scientific">Saxophila tyrrhenica</name>
    <dbReference type="NCBI Taxonomy" id="1690608"/>
    <lineage>
        <taxon>Eukaryota</taxon>
        <taxon>Fungi</taxon>
        <taxon>Dikarya</taxon>
        <taxon>Ascomycota</taxon>
        <taxon>Pezizomycotina</taxon>
        <taxon>Dothideomycetes</taxon>
        <taxon>Dothideomycetidae</taxon>
        <taxon>Mycosphaerellales</taxon>
        <taxon>Extremaceae</taxon>
        <taxon>Saxophila</taxon>
    </lineage>
</organism>
<dbReference type="SUPFAM" id="SSF52113">
    <property type="entry name" value="BRCT domain"/>
    <property type="match status" value="1"/>
</dbReference>
<dbReference type="InterPro" id="IPR036420">
    <property type="entry name" value="BRCT_dom_sf"/>
</dbReference>
<evidence type="ECO:0000256" key="2">
    <source>
        <dbReference type="SAM" id="MobiDB-lite"/>
    </source>
</evidence>
<dbReference type="AlphaFoldDB" id="A0AAV9PH60"/>
<dbReference type="GO" id="GO:0005654">
    <property type="term" value="C:nucleoplasm"/>
    <property type="evidence" value="ECO:0007669"/>
    <property type="project" value="UniProtKB-SubCell"/>
</dbReference>
<keyword evidence="4" id="KW-1185">Reference proteome</keyword>
<dbReference type="Gene3D" id="3.40.50.10190">
    <property type="entry name" value="BRCT domain"/>
    <property type="match status" value="1"/>
</dbReference>
<dbReference type="Proteomes" id="UP001337655">
    <property type="component" value="Unassembled WGS sequence"/>
</dbReference>
<dbReference type="GeneID" id="89924822"/>
<dbReference type="HAMAP" id="MF_03028">
    <property type="entry name" value="Pescadillo"/>
    <property type="match status" value="1"/>
</dbReference>
<protein>
    <recommendedName>
        <fullName evidence="1">Pescadillo homolog</fullName>
    </recommendedName>
    <alternativeName>
        <fullName evidence="1">Nucleolar protein 7 homolog</fullName>
    </alternativeName>
</protein>
<evidence type="ECO:0000313" key="4">
    <source>
        <dbReference type="Proteomes" id="UP001337655"/>
    </source>
</evidence>
<feature type="compositionally biased region" description="Acidic residues" evidence="2">
    <location>
        <begin position="535"/>
        <end position="547"/>
    </location>
</feature>
<feature type="compositionally biased region" description="Acidic residues" evidence="2">
    <location>
        <begin position="504"/>
        <end position="524"/>
    </location>
</feature>
<keyword evidence="1" id="KW-0690">Ribosome biogenesis</keyword>
<comment type="caution">
    <text evidence="3">The sequence shown here is derived from an EMBL/GenBank/DDBJ whole genome shotgun (WGS) entry which is preliminary data.</text>
</comment>
<feature type="region of interest" description="Disordered" evidence="2">
    <location>
        <begin position="502"/>
        <end position="689"/>
    </location>
</feature>
<feature type="compositionally biased region" description="Low complexity" evidence="2">
    <location>
        <begin position="592"/>
        <end position="605"/>
    </location>
</feature>
<dbReference type="Pfam" id="PF06732">
    <property type="entry name" value="Pescadillo_N"/>
    <property type="match status" value="1"/>
</dbReference>
<name>A0AAV9PH60_9PEZI</name>
<evidence type="ECO:0000313" key="3">
    <source>
        <dbReference type="EMBL" id="KAK5171839.1"/>
    </source>
</evidence>
<feature type="compositionally biased region" description="Basic and acidic residues" evidence="2">
    <location>
        <begin position="665"/>
        <end position="674"/>
    </location>
</feature>
<dbReference type="RefSeq" id="XP_064660683.1">
    <property type="nucleotide sequence ID" value="XM_064800732.1"/>
</dbReference>
<gene>
    <name evidence="1 3" type="primary">NOP7</name>
    <name evidence="3" type="ORF">LTR77_003475</name>
</gene>
<dbReference type="CDD" id="cd17709">
    <property type="entry name" value="BRCT_pescadillo_like"/>
    <property type="match status" value="1"/>
</dbReference>
<evidence type="ECO:0000256" key="1">
    <source>
        <dbReference type="HAMAP-Rule" id="MF_03028"/>
    </source>
</evidence>
<proteinExistence type="inferred from homology"/>
<keyword evidence="1" id="KW-0698">rRNA processing</keyword>
<reference evidence="3 4" key="1">
    <citation type="submission" date="2023-08" db="EMBL/GenBank/DDBJ databases">
        <title>Black Yeasts Isolated from many extreme environments.</title>
        <authorList>
            <person name="Coleine C."/>
            <person name="Stajich J.E."/>
            <person name="Selbmann L."/>
        </authorList>
    </citation>
    <scope>NUCLEOTIDE SEQUENCE [LARGE SCALE GENOMIC DNA]</scope>
    <source>
        <strain evidence="3 4">CCFEE 5935</strain>
    </source>
</reference>
<comment type="subcellular location">
    <subcellularLocation>
        <location evidence="1">Nucleus</location>
        <location evidence="1">Nucleolus</location>
    </subcellularLocation>
    <subcellularLocation>
        <location evidence="1">Nucleus</location>
        <location evidence="1">Nucleoplasm</location>
    </subcellularLocation>
</comment>
<dbReference type="PANTHER" id="PTHR12221:SF6">
    <property type="entry name" value="PESCADILLO HOMOLOG"/>
    <property type="match status" value="1"/>
</dbReference>
<comment type="function">
    <text evidence="1">Component of the NOP7 complex, which is required for maturation of the 25S and 5.8S ribosomal RNAs and formation of the 60S ribosome.</text>
</comment>
<dbReference type="PANTHER" id="PTHR12221">
    <property type="entry name" value="PESCADILLO - RELATED"/>
    <property type="match status" value="1"/>
</dbReference>
<comment type="similarity">
    <text evidence="1">Belongs to the pescadillo family.</text>
</comment>
<keyword evidence="1" id="KW-0539">Nucleus</keyword>
<dbReference type="EMBL" id="JAVRRT010000005">
    <property type="protein sequence ID" value="KAK5171839.1"/>
    <property type="molecule type" value="Genomic_DNA"/>
</dbReference>